<comment type="catalytic activity">
    <reaction evidence="9">
        <text>deamido-NAD(+) + NH4(+) + ATP = AMP + diphosphate + NAD(+) + H(+)</text>
        <dbReference type="Rhea" id="RHEA:21188"/>
        <dbReference type="ChEBI" id="CHEBI:15378"/>
        <dbReference type="ChEBI" id="CHEBI:28938"/>
        <dbReference type="ChEBI" id="CHEBI:30616"/>
        <dbReference type="ChEBI" id="CHEBI:33019"/>
        <dbReference type="ChEBI" id="CHEBI:57540"/>
        <dbReference type="ChEBI" id="CHEBI:58437"/>
        <dbReference type="ChEBI" id="CHEBI:456215"/>
        <dbReference type="EC" id="6.3.1.5"/>
    </reaction>
</comment>
<keyword evidence="12" id="KW-1185">Reference proteome</keyword>
<dbReference type="EMBL" id="UFVD01000001">
    <property type="protein sequence ID" value="SUX09682.1"/>
    <property type="molecule type" value="Genomic_DNA"/>
</dbReference>
<dbReference type="InterPro" id="IPR003694">
    <property type="entry name" value="NAD_synthase"/>
</dbReference>
<keyword evidence="5 8" id="KW-0067">ATP-binding</keyword>
<keyword evidence="3" id="KW-0479">Metal-binding</keyword>
<dbReference type="Pfam" id="PF02540">
    <property type="entry name" value="NAD_synthase"/>
    <property type="match status" value="1"/>
</dbReference>
<reference evidence="11 12" key="1">
    <citation type="submission" date="2018-06" db="EMBL/GenBank/DDBJ databases">
        <authorList>
            <consortium name="Pathogen Informatics"/>
            <person name="Doyle S."/>
        </authorList>
    </citation>
    <scope>NUCLEOTIDE SEQUENCE [LARGE SCALE GENOMIC DNA]</scope>
    <source>
        <strain evidence="11 12">NCTC12475</strain>
    </source>
</reference>
<dbReference type="GO" id="GO:0046872">
    <property type="term" value="F:metal ion binding"/>
    <property type="evidence" value="ECO:0007669"/>
    <property type="project" value="UniProtKB-KW"/>
</dbReference>
<dbReference type="Proteomes" id="UP000254920">
    <property type="component" value="Unassembled WGS sequence"/>
</dbReference>
<gene>
    <name evidence="11" type="primary">nadE_2</name>
    <name evidence="11" type="ORF">NCTC12475_00147</name>
</gene>
<evidence type="ECO:0000256" key="3">
    <source>
        <dbReference type="ARBA" id="ARBA00022723"/>
    </source>
</evidence>
<dbReference type="InterPro" id="IPR014729">
    <property type="entry name" value="Rossmann-like_a/b/a_fold"/>
</dbReference>
<dbReference type="RefSeq" id="WP_089182425.1">
    <property type="nucleotide sequence ID" value="NZ_CP043427.1"/>
</dbReference>
<dbReference type="GO" id="GO:0008795">
    <property type="term" value="F:NAD+ synthase activity"/>
    <property type="evidence" value="ECO:0007669"/>
    <property type="project" value="UniProtKB-EC"/>
</dbReference>
<dbReference type="EC" id="6.3.1.5" evidence="9"/>
<dbReference type="Gene3D" id="3.40.50.620">
    <property type="entry name" value="HUPs"/>
    <property type="match status" value="1"/>
</dbReference>
<dbReference type="PANTHER" id="PTHR23090">
    <property type="entry name" value="NH 3 /GLUTAMINE-DEPENDENT NAD + SYNTHETASE"/>
    <property type="match status" value="1"/>
</dbReference>
<dbReference type="GO" id="GO:0004359">
    <property type="term" value="F:glutaminase activity"/>
    <property type="evidence" value="ECO:0007669"/>
    <property type="project" value="InterPro"/>
</dbReference>
<dbReference type="OrthoDB" id="9799210at2"/>
<dbReference type="STRING" id="32024.GCA_000788295_00064"/>
<name>A0A381DHH0_9BACT</name>
<dbReference type="GO" id="GO:0005737">
    <property type="term" value="C:cytoplasm"/>
    <property type="evidence" value="ECO:0007669"/>
    <property type="project" value="InterPro"/>
</dbReference>
<protein>
    <recommendedName>
        <fullName evidence="9">NH(3)-dependent NAD(+) synthetase</fullName>
        <ecNumber evidence="9">6.3.1.5</ecNumber>
    </recommendedName>
</protein>
<dbReference type="SUPFAM" id="SSF52402">
    <property type="entry name" value="Adenine nucleotide alpha hydrolases-like"/>
    <property type="match status" value="1"/>
</dbReference>
<dbReference type="CDD" id="cd00553">
    <property type="entry name" value="NAD_synthase"/>
    <property type="match status" value="1"/>
</dbReference>
<evidence type="ECO:0000256" key="6">
    <source>
        <dbReference type="ARBA" id="ARBA00022842"/>
    </source>
</evidence>
<evidence type="ECO:0000256" key="4">
    <source>
        <dbReference type="ARBA" id="ARBA00022741"/>
    </source>
</evidence>
<comment type="similarity">
    <text evidence="8">Belongs to the NAD synthetase family.</text>
</comment>
<keyword evidence="2 8" id="KW-0436">Ligase</keyword>
<sequence>MGNYSDIHSKILNFLESNLNTAKNFIIGVSGGLDSAIVATLCAQVSTKNTYALLLPTKISNAKNLEDGINLCKMLGINYKIISIEPILQAYKVSIDENLNNIRLGNLCARIRMSLLYDYSAKISGFVVGTSNKSELMLGYGTIFGDMACAINPIGEIFKSDIFEFAKFLKIDKTFIEKKPSADLWENQCDESDLGYNYSDLDTVLKDISKNGINKADLYNKFDKNLVDRVLHLVNKNSFKLHPPKIAKIH</sequence>
<comment type="pathway">
    <text evidence="1">Cofactor biosynthesis; NAD(+) biosynthesis.</text>
</comment>
<dbReference type="AlphaFoldDB" id="A0A381DHH0"/>
<accession>A0A381DHH0</accession>
<evidence type="ECO:0000313" key="11">
    <source>
        <dbReference type="EMBL" id="SUX09682.1"/>
    </source>
</evidence>
<evidence type="ECO:0000313" key="12">
    <source>
        <dbReference type="Proteomes" id="UP000254920"/>
    </source>
</evidence>
<feature type="domain" description="NAD/GMP synthase" evidence="10">
    <location>
        <begin position="9"/>
        <end position="244"/>
    </location>
</feature>
<evidence type="ECO:0000259" key="10">
    <source>
        <dbReference type="Pfam" id="PF02540"/>
    </source>
</evidence>
<evidence type="ECO:0000256" key="5">
    <source>
        <dbReference type="ARBA" id="ARBA00022840"/>
    </source>
</evidence>
<dbReference type="NCBIfam" id="TIGR00552">
    <property type="entry name" value="nadE"/>
    <property type="match status" value="1"/>
</dbReference>
<dbReference type="GO" id="GO:0009435">
    <property type="term" value="P:NAD+ biosynthetic process"/>
    <property type="evidence" value="ECO:0007669"/>
    <property type="project" value="UniProtKB-UniPathway"/>
</dbReference>
<organism evidence="11 12">
    <name type="scientific">Campylobacter sputorum subsp. sputorum</name>
    <dbReference type="NCBI Taxonomy" id="32024"/>
    <lineage>
        <taxon>Bacteria</taxon>
        <taxon>Pseudomonadati</taxon>
        <taxon>Campylobacterota</taxon>
        <taxon>Epsilonproteobacteria</taxon>
        <taxon>Campylobacterales</taxon>
        <taxon>Campylobacteraceae</taxon>
        <taxon>Campylobacter</taxon>
    </lineage>
</organism>
<dbReference type="GO" id="GO:0003952">
    <property type="term" value="F:NAD+ synthase (glutamine-hydrolyzing) activity"/>
    <property type="evidence" value="ECO:0007669"/>
    <property type="project" value="InterPro"/>
</dbReference>
<proteinExistence type="inferred from homology"/>
<evidence type="ECO:0000256" key="7">
    <source>
        <dbReference type="ARBA" id="ARBA00023027"/>
    </source>
</evidence>
<dbReference type="FunFam" id="3.40.50.620:FF:000106">
    <property type="entry name" value="Glutamine-dependent NAD(+) synthetase"/>
    <property type="match status" value="1"/>
</dbReference>
<evidence type="ECO:0000256" key="9">
    <source>
        <dbReference type="RuleBase" id="RU003812"/>
    </source>
</evidence>
<evidence type="ECO:0000256" key="2">
    <source>
        <dbReference type="ARBA" id="ARBA00022598"/>
    </source>
</evidence>
<evidence type="ECO:0000256" key="1">
    <source>
        <dbReference type="ARBA" id="ARBA00004790"/>
    </source>
</evidence>
<dbReference type="InterPro" id="IPR022310">
    <property type="entry name" value="NAD/GMP_synthase"/>
</dbReference>
<keyword evidence="7 8" id="KW-0520">NAD</keyword>
<dbReference type="PANTHER" id="PTHR23090:SF9">
    <property type="entry name" value="GLUTAMINE-DEPENDENT NAD(+) SYNTHETASE"/>
    <property type="match status" value="1"/>
</dbReference>
<dbReference type="UniPathway" id="UPA00253">
    <property type="reaction ID" value="UER00333"/>
</dbReference>
<dbReference type="GO" id="GO:0005524">
    <property type="term" value="F:ATP binding"/>
    <property type="evidence" value="ECO:0007669"/>
    <property type="project" value="UniProtKB-KW"/>
</dbReference>
<dbReference type="NCBIfam" id="NF010587">
    <property type="entry name" value="PRK13980.1"/>
    <property type="match status" value="1"/>
</dbReference>
<dbReference type="GeneID" id="93090597"/>
<keyword evidence="6" id="KW-0460">Magnesium</keyword>
<evidence type="ECO:0000256" key="8">
    <source>
        <dbReference type="RuleBase" id="RU003811"/>
    </source>
</evidence>
<keyword evidence="4 8" id="KW-0547">Nucleotide-binding</keyword>